<dbReference type="InterPro" id="IPR011320">
    <property type="entry name" value="RNase_H1_N"/>
</dbReference>
<protein>
    <recommendedName>
        <fullName evidence="4">ribonuclease H</fullName>
        <ecNumber evidence="4">3.1.26.4</ecNumber>
    </recommendedName>
</protein>
<dbReference type="GO" id="GO:0046872">
    <property type="term" value="F:metal ion binding"/>
    <property type="evidence" value="ECO:0007669"/>
    <property type="project" value="UniProtKB-KW"/>
</dbReference>
<comment type="cofactor">
    <cofactor evidence="2">
        <name>Mg(2+)</name>
        <dbReference type="ChEBI" id="CHEBI:18420"/>
    </cofactor>
</comment>
<dbReference type="Pfam" id="PF00075">
    <property type="entry name" value="RNase_H"/>
    <property type="match status" value="1"/>
</dbReference>
<dbReference type="InterPro" id="IPR037056">
    <property type="entry name" value="RNase_H1_N_sf"/>
</dbReference>
<dbReference type="PROSITE" id="PS50879">
    <property type="entry name" value="RNASE_H_1"/>
    <property type="match status" value="1"/>
</dbReference>
<dbReference type="FunFam" id="3.40.970.10:FF:000001">
    <property type="entry name" value="Ribonuclease H1"/>
    <property type="match status" value="1"/>
</dbReference>
<evidence type="ECO:0000256" key="3">
    <source>
        <dbReference type="ARBA" id="ARBA00005300"/>
    </source>
</evidence>
<dbReference type="Proteomes" id="UP000232230">
    <property type="component" value="Chromosome"/>
</dbReference>
<keyword evidence="5" id="KW-0540">Nuclease</keyword>
<dbReference type="GO" id="GO:0043137">
    <property type="term" value="P:DNA replication, removal of RNA primer"/>
    <property type="evidence" value="ECO:0007669"/>
    <property type="project" value="TreeGrafter"/>
</dbReference>
<dbReference type="InterPro" id="IPR002156">
    <property type="entry name" value="RNaseH_domain"/>
</dbReference>
<dbReference type="InterPro" id="IPR050092">
    <property type="entry name" value="RNase_H"/>
</dbReference>
<evidence type="ECO:0000256" key="6">
    <source>
        <dbReference type="ARBA" id="ARBA00022723"/>
    </source>
</evidence>
<dbReference type="PANTHER" id="PTHR10642">
    <property type="entry name" value="RIBONUCLEASE H1"/>
    <property type="match status" value="1"/>
</dbReference>
<evidence type="ECO:0000313" key="12">
    <source>
        <dbReference type="Proteomes" id="UP000232230"/>
    </source>
</evidence>
<dbReference type="InterPro" id="IPR012337">
    <property type="entry name" value="RNaseH-like_sf"/>
</dbReference>
<evidence type="ECO:0000313" key="11">
    <source>
        <dbReference type="EMBL" id="ATZ18948.1"/>
    </source>
</evidence>
<keyword evidence="6" id="KW-0479">Metal-binding</keyword>
<dbReference type="RefSeq" id="WP_024863467.1">
    <property type="nucleotide sequence ID" value="NZ_CP024965.1"/>
</dbReference>
<accession>A0A2K8P0H9</accession>
<organism evidence="11 12">
    <name type="scientific">Williamsoniiplasma somnilux</name>
    <dbReference type="NCBI Taxonomy" id="215578"/>
    <lineage>
        <taxon>Bacteria</taxon>
        <taxon>Bacillati</taxon>
        <taxon>Mycoplasmatota</taxon>
        <taxon>Mollicutes</taxon>
        <taxon>Entomoplasmatales</taxon>
        <taxon>Williamsoniiplasma</taxon>
    </lineage>
</organism>
<keyword evidence="7" id="KW-0255">Endonuclease</keyword>
<dbReference type="EMBL" id="CP024965">
    <property type="protein sequence ID" value="ATZ18948.1"/>
    <property type="molecule type" value="Genomic_DNA"/>
</dbReference>
<dbReference type="AlphaFoldDB" id="A0A2K8P0H9"/>
<keyword evidence="12" id="KW-1185">Reference proteome</keyword>
<feature type="domain" description="RNase H type-1" evidence="10">
    <location>
        <begin position="73"/>
        <end position="210"/>
    </location>
</feature>
<dbReference type="SUPFAM" id="SSF55658">
    <property type="entry name" value="L9 N-domain-like"/>
    <property type="match status" value="1"/>
</dbReference>
<evidence type="ECO:0000256" key="5">
    <source>
        <dbReference type="ARBA" id="ARBA00022722"/>
    </source>
</evidence>
<dbReference type="SUPFAM" id="SSF53098">
    <property type="entry name" value="Ribonuclease H-like"/>
    <property type="match status" value="1"/>
</dbReference>
<reference evidence="11 12" key="1">
    <citation type="submission" date="2017-11" db="EMBL/GenBank/DDBJ databases">
        <title>Genome sequence of Entomoplasma somnilux PYAN-1 (ATCC 49194).</title>
        <authorList>
            <person name="Lo W.-S."/>
            <person name="Gasparich G.E."/>
            <person name="Kuo C.-H."/>
        </authorList>
    </citation>
    <scope>NUCLEOTIDE SEQUENCE [LARGE SCALE GENOMIC DNA]</scope>
    <source>
        <strain evidence="11 12">PYAN-1</strain>
    </source>
</reference>
<dbReference type="InterPro" id="IPR009027">
    <property type="entry name" value="Ribosomal_bL9/RNase_H1_N"/>
</dbReference>
<evidence type="ECO:0000256" key="8">
    <source>
        <dbReference type="ARBA" id="ARBA00022801"/>
    </source>
</evidence>
<evidence type="ECO:0000256" key="7">
    <source>
        <dbReference type="ARBA" id="ARBA00022759"/>
    </source>
</evidence>
<dbReference type="GO" id="GO:0004523">
    <property type="term" value="F:RNA-DNA hybrid ribonuclease activity"/>
    <property type="evidence" value="ECO:0007669"/>
    <property type="project" value="UniProtKB-EC"/>
</dbReference>
<gene>
    <name evidence="11" type="primary">rnhA</name>
    <name evidence="11" type="ORF">ESOMN_v1c05660</name>
</gene>
<comment type="catalytic activity">
    <reaction evidence="1">
        <text>Endonucleolytic cleavage to 5'-phosphomonoester.</text>
        <dbReference type="EC" id="3.1.26.4"/>
    </reaction>
</comment>
<evidence type="ECO:0000256" key="9">
    <source>
        <dbReference type="ARBA" id="ARBA00022842"/>
    </source>
</evidence>
<dbReference type="Pfam" id="PF01693">
    <property type="entry name" value="Cauli_VI"/>
    <property type="match status" value="1"/>
</dbReference>
<dbReference type="GO" id="GO:0003676">
    <property type="term" value="F:nucleic acid binding"/>
    <property type="evidence" value="ECO:0007669"/>
    <property type="project" value="InterPro"/>
</dbReference>
<dbReference type="PANTHER" id="PTHR10642:SF26">
    <property type="entry name" value="RIBONUCLEASE H1"/>
    <property type="match status" value="1"/>
</dbReference>
<dbReference type="Gene3D" id="3.30.420.10">
    <property type="entry name" value="Ribonuclease H-like superfamily/Ribonuclease H"/>
    <property type="match status" value="1"/>
</dbReference>
<name>A0A2K8P0H9_9MOLU</name>
<dbReference type="InterPro" id="IPR036397">
    <property type="entry name" value="RNaseH_sf"/>
</dbReference>
<keyword evidence="9" id="KW-0460">Magnesium</keyword>
<evidence type="ECO:0000259" key="10">
    <source>
        <dbReference type="PROSITE" id="PS50879"/>
    </source>
</evidence>
<dbReference type="KEGG" id="esx:ESOMN_v1c05660"/>
<dbReference type="Gene3D" id="3.40.970.10">
    <property type="entry name" value="Ribonuclease H1, N-terminal domain"/>
    <property type="match status" value="1"/>
</dbReference>
<dbReference type="CDD" id="cd09277">
    <property type="entry name" value="RNase_HI_bacteria_like"/>
    <property type="match status" value="1"/>
</dbReference>
<proteinExistence type="inferred from homology"/>
<evidence type="ECO:0000256" key="4">
    <source>
        <dbReference type="ARBA" id="ARBA00012180"/>
    </source>
</evidence>
<sequence length="217" mass="25200">MAKKFYAIRVGKRTGVFDDWDFVKKQVNNHPGAEYKSFSNPKDAWDFVRSDVNSLKNIDKSLPSPDTVMSLKDLVSAVAYTDGSFDPLTNTYSYGVVILWKNRTFKISKRFDNPRDLELRNVAGELEGAKRAMRFAQVNKIQYLKLYHDYEGISAWGDNEWKANLPLTQEYKEFVKCIRKTVNVDFVWVKGHSGDYYNEMVDNLASKATFKEYRKEV</sequence>
<dbReference type="EC" id="3.1.26.4" evidence="4"/>
<evidence type="ECO:0000256" key="1">
    <source>
        <dbReference type="ARBA" id="ARBA00000077"/>
    </source>
</evidence>
<comment type="similarity">
    <text evidence="3">Belongs to the RNase H family.</text>
</comment>
<keyword evidence="8" id="KW-0378">Hydrolase</keyword>
<evidence type="ECO:0000256" key="2">
    <source>
        <dbReference type="ARBA" id="ARBA00001946"/>
    </source>
</evidence>